<dbReference type="GO" id="GO:0004239">
    <property type="term" value="F:initiator methionyl aminopeptidase activity"/>
    <property type="evidence" value="ECO:0007669"/>
    <property type="project" value="UniProtKB-UniRule"/>
</dbReference>
<comment type="function">
    <text evidence="1 6">Removes the N-terminal methionine from nascent proteins. The N-terminal methionine is often cleaved when the second residue in the primary sequence is small and uncharged (Met-Ala-, Cys, Gly, Pro, Ser, Thr, or Val). Requires deformylation of the N(alpha)-formylated initiator methionine before it can be hydrolyzed.</text>
</comment>
<dbReference type="SUPFAM" id="SSF55920">
    <property type="entry name" value="Creatinase/aminopeptidase"/>
    <property type="match status" value="1"/>
</dbReference>
<comment type="subunit">
    <text evidence="6">Monomer.</text>
</comment>
<dbReference type="GeneID" id="58264318"/>
<dbReference type="AlphaFoldDB" id="A0AB35BZA9"/>
<evidence type="ECO:0000256" key="1">
    <source>
        <dbReference type="ARBA" id="ARBA00002521"/>
    </source>
</evidence>
<sequence length="255" mass="28030">MSNIRIKTAEEIAGIRKACRLAADVLDMIGDYVKVGVTTLELDNIMNQYILDNGGISACYGYGDPGFPKYTCISVNHVVCHGIPSDKKLKKGDILNIDVTVILDGYFGDNSRMYTAGDVSTLARRLIDTTYECMMLGIETVKPGASFREIGQAIEKHAHANHFSVVEDFCGHGVGIEFHEAPLVLHYDSPKVTDVMAEGMIFTIEPMLNVGKHTCKVLSDGWTVVTRDRSLSAQWEHQILVTATGHEILTLPKKA</sequence>
<feature type="binding site" evidence="6">
    <location>
        <position position="205"/>
    </location>
    <ligand>
        <name>a divalent metal cation</name>
        <dbReference type="ChEBI" id="CHEBI:60240"/>
        <label>2</label>
        <note>catalytic</note>
    </ligand>
</feature>
<feature type="domain" description="Peptidase M24" evidence="8">
    <location>
        <begin position="14"/>
        <end position="243"/>
    </location>
</feature>
<evidence type="ECO:0000256" key="7">
    <source>
        <dbReference type="RuleBase" id="RU003653"/>
    </source>
</evidence>
<dbReference type="PRINTS" id="PR00599">
    <property type="entry name" value="MAPEPTIDASE"/>
</dbReference>
<dbReference type="PANTHER" id="PTHR43330">
    <property type="entry name" value="METHIONINE AMINOPEPTIDASE"/>
    <property type="match status" value="1"/>
</dbReference>
<dbReference type="InterPro" id="IPR001714">
    <property type="entry name" value="Pept_M24_MAP"/>
</dbReference>
<evidence type="ECO:0000259" key="8">
    <source>
        <dbReference type="Pfam" id="PF00557"/>
    </source>
</evidence>
<evidence type="ECO:0000313" key="9">
    <source>
        <dbReference type="EMBL" id="MBS7824232.1"/>
    </source>
</evidence>
<comment type="cofactor">
    <cofactor evidence="6">
        <name>Co(2+)</name>
        <dbReference type="ChEBI" id="CHEBI:48828"/>
    </cofactor>
    <cofactor evidence="6">
        <name>Zn(2+)</name>
        <dbReference type="ChEBI" id="CHEBI:29105"/>
    </cofactor>
    <cofactor evidence="6">
        <name>Mn(2+)</name>
        <dbReference type="ChEBI" id="CHEBI:29035"/>
    </cofactor>
    <cofactor evidence="6">
        <name>Fe(2+)</name>
        <dbReference type="ChEBI" id="CHEBI:29033"/>
    </cofactor>
    <text evidence="6">Binds 2 divalent metal cations per subunit. Has a high-affinity and a low affinity metal-binding site. The true nature of the physiological cofactor is under debate. The enzyme is active with cobalt, zinc, manganese or divalent iron ions. Most likely, methionine aminopeptidases function as mononuclear Fe(2+)-metalloproteases under physiological conditions, and the catalytically relevant metal-binding site has been assigned to the histidine-containing high-affinity site.</text>
</comment>
<dbReference type="HAMAP" id="MF_01974">
    <property type="entry name" value="MetAP_1"/>
    <property type="match status" value="1"/>
</dbReference>
<feature type="binding site" evidence="6">
    <location>
        <position position="172"/>
    </location>
    <ligand>
        <name>a divalent metal cation</name>
        <dbReference type="ChEBI" id="CHEBI:60240"/>
        <label>2</label>
        <note>catalytic</note>
    </ligand>
</feature>
<dbReference type="Gene3D" id="3.90.230.10">
    <property type="entry name" value="Creatinase/methionine aminopeptidase superfamily"/>
    <property type="match status" value="1"/>
</dbReference>
<evidence type="ECO:0000256" key="3">
    <source>
        <dbReference type="ARBA" id="ARBA00022670"/>
    </source>
</evidence>
<comment type="caution">
    <text evidence="9">The sequence shown here is derived from an EMBL/GenBank/DDBJ whole genome shotgun (WGS) entry which is preliminary data.</text>
</comment>
<keyword evidence="4 6" id="KW-0479">Metal-binding</keyword>
<dbReference type="Pfam" id="PF00557">
    <property type="entry name" value="Peptidase_M24"/>
    <property type="match status" value="1"/>
</dbReference>
<gene>
    <name evidence="6 9" type="primary">map</name>
    <name evidence="9" type="ORF">J7561_03315</name>
</gene>
<feature type="binding site" evidence="6">
    <location>
        <position position="109"/>
    </location>
    <ligand>
        <name>a divalent metal cation</name>
        <dbReference type="ChEBI" id="CHEBI:60240"/>
        <label>2</label>
        <note>catalytic</note>
    </ligand>
</feature>
<feature type="binding site" evidence="6">
    <location>
        <position position="236"/>
    </location>
    <ligand>
        <name>a divalent metal cation</name>
        <dbReference type="ChEBI" id="CHEBI:60240"/>
        <label>1</label>
    </ligand>
</feature>
<organism evidence="9 10">
    <name type="scientific">Wohlfahrtiimonas chitiniclastica</name>
    <dbReference type="NCBI Taxonomy" id="400946"/>
    <lineage>
        <taxon>Bacteria</taxon>
        <taxon>Pseudomonadati</taxon>
        <taxon>Pseudomonadota</taxon>
        <taxon>Gammaproteobacteria</taxon>
        <taxon>Cardiobacteriales</taxon>
        <taxon>Ignatzschineriaceae</taxon>
        <taxon>Wohlfahrtiimonas</taxon>
    </lineage>
</organism>
<dbReference type="PANTHER" id="PTHR43330:SF27">
    <property type="entry name" value="METHIONINE AMINOPEPTIDASE"/>
    <property type="match status" value="1"/>
</dbReference>
<feature type="binding site" evidence="6">
    <location>
        <position position="81"/>
    </location>
    <ligand>
        <name>substrate</name>
    </ligand>
</feature>
<dbReference type="GO" id="GO:0006508">
    <property type="term" value="P:proteolysis"/>
    <property type="evidence" value="ECO:0007669"/>
    <property type="project" value="UniProtKB-KW"/>
</dbReference>
<evidence type="ECO:0000256" key="4">
    <source>
        <dbReference type="ARBA" id="ARBA00022723"/>
    </source>
</evidence>
<keyword evidence="2 6" id="KW-0031">Aminopeptidase</keyword>
<keyword evidence="5 6" id="KW-0378">Hydrolase</keyword>
<protein>
    <recommendedName>
        <fullName evidence="6 7">Methionine aminopeptidase</fullName>
        <shortName evidence="6">MAP</shortName>
        <shortName evidence="6">MetAP</shortName>
        <ecNumber evidence="6 7">3.4.11.18</ecNumber>
    </recommendedName>
    <alternativeName>
        <fullName evidence="6">Peptidase M</fullName>
    </alternativeName>
</protein>
<comment type="similarity">
    <text evidence="6">Belongs to the peptidase M24A family. Methionine aminopeptidase type 1 subfamily.</text>
</comment>
<evidence type="ECO:0000256" key="6">
    <source>
        <dbReference type="HAMAP-Rule" id="MF_01974"/>
    </source>
</evidence>
<keyword evidence="3 6" id="KW-0645">Protease</keyword>
<evidence type="ECO:0000313" key="10">
    <source>
        <dbReference type="Proteomes" id="UP000680020"/>
    </source>
</evidence>
<accession>A0AB35BZA9</accession>
<dbReference type="InterPro" id="IPR036005">
    <property type="entry name" value="Creatinase/aminopeptidase-like"/>
</dbReference>
<comment type="catalytic activity">
    <reaction evidence="6 7">
        <text>Release of N-terminal amino acids, preferentially methionine, from peptides and arylamides.</text>
        <dbReference type="EC" id="3.4.11.18"/>
    </reaction>
</comment>
<evidence type="ECO:0000256" key="5">
    <source>
        <dbReference type="ARBA" id="ARBA00022801"/>
    </source>
</evidence>
<feature type="binding site" evidence="6">
    <location>
        <position position="109"/>
    </location>
    <ligand>
        <name>a divalent metal cation</name>
        <dbReference type="ChEBI" id="CHEBI:60240"/>
        <label>1</label>
    </ligand>
</feature>
<feature type="binding site" evidence="6">
    <location>
        <position position="236"/>
    </location>
    <ligand>
        <name>a divalent metal cation</name>
        <dbReference type="ChEBI" id="CHEBI:60240"/>
        <label>2</label>
        <note>catalytic</note>
    </ligand>
</feature>
<reference evidence="9" key="1">
    <citation type="submission" date="2021-03" db="EMBL/GenBank/DDBJ databases">
        <title>Identification and antibiotic profiling of Wohlfahrtiimonas chitiniclastica, an underestimated human pathogen.</title>
        <authorList>
            <person name="Kopf A."/>
            <person name="Bunk B."/>
            <person name="Coldewey S."/>
            <person name="Gunzer F."/>
            <person name="Riedel T."/>
            <person name="Schroettner P."/>
        </authorList>
    </citation>
    <scope>NUCLEOTIDE SEQUENCE</scope>
    <source>
        <strain evidence="9">DSM 100917</strain>
    </source>
</reference>
<dbReference type="InterPro" id="IPR000994">
    <property type="entry name" value="Pept_M24"/>
</dbReference>
<dbReference type="EC" id="3.4.11.18" evidence="6 7"/>
<feature type="binding site" evidence="6">
    <location>
        <position position="179"/>
    </location>
    <ligand>
        <name>substrate</name>
    </ligand>
</feature>
<dbReference type="Proteomes" id="UP000680020">
    <property type="component" value="Unassembled WGS sequence"/>
</dbReference>
<evidence type="ECO:0000256" key="2">
    <source>
        <dbReference type="ARBA" id="ARBA00022438"/>
    </source>
</evidence>
<dbReference type="PROSITE" id="PS00680">
    <property type="entry name" value="MAP_1"/>
    <property type="match status" value="1"/>
</dbReference>
<dbReference type="EMBL" id="JAGIBU010000002">
    <property type="protein sequence ID" value="MBS7824232.1"/>
    <property type="molecule type" value="Genomic_DNA"/>
</dbReference>
<dbReference type="CDD" id="cd01086">
    <property type="entry name" value="MetAP1"/>
    <property type="match status" value="1"/>
</dbReference>
<dbReference type="NCBIfam" id="NF008970">
    <property type="entry name" value="PRK12318.1"/>
    <property type="match status" value="1"/>
</dbReference>
<dbReference type="InterPro" id="IPR002467">
    <property type="entry name" value="Pept_M24A_MAP1"/>
</dbReference>
<dbReference type="NCBIfam" id="TIGR00500">
    <property type="entry name" value="met_pdase_I"/>
    <property type="match status" value="1"/>
</dbReference>
<dbReference type="GO" id="GO:0005829">
    <property type="term" value="C:cytosol"/>
    <property type="evidence" value="ECO:0007669"/>
    <property type="project" value="TreeGrafter"/>
</dbReference>
<proteinExistence type="inferred from homology"/>
<dbReference type="GO" id="GO:0046872">
    <property type="term" value="F:metal ion binding"/>
    <property type="evidence" value="ECO:0007669"/>
    <property type="project" value="UniProtKB-UniRule"/>
</dbReference>
<dbReference type="GO" id="GO:0070006">
    <property type="term" value="F:metalloaminopeptidase activity"/>
    <property type="evidence" value="ECO:0007669"/>
    <property type="project" value="UniProtKB-UniRule"/>
</dbReference>
<feature type="binding site" evidence="6">
    <location>
        <position position="98"/>
    </location>
    <ligand>
        <name>a divalent metal cation</name>
        <dbReference type="ChEBI" id="CHEBI:60240"/>
        <label>1</label>
    </ligand>
</feature>
<name>A0AB35BZA9_9GAMM</name>
<dbReference type="RefSeq" id="WP_063455328.1">
    <property type="nucleotide sequence ID" value="NZ_CP115969.1"/>
</dbReference>